<dbReference type="PANTHER" id="PTHR24121">
    <property type="entry name" value="NO MECHANORECEPTOR POTENTIAL C, ISOFORM D-RELATED"/>
    <property type="match status" value="1"/>
</dbReference>
<sequence>MLTGAIQLVEQGNPSNVTGVGNSANVSESKEAITPMPIGAIQQVEQGNSSNHPGRDNAGSHDHAMYAVLLKAVQSGNLKAVQDFLKLHPEATGAKVTWRNETALHIAVFAKKTHIIEELVTVMSPEDLAIRDRYGYTALARAAASEDYRMAECMIRKNPTLLSISRQNGPQGYIPVVSATNLGNEEMTRYLYSCTPLQYLELGKSCNDASLVSEALLSGYFDIALDLIERCPRLARARDRYNRSPLYALTSMPKAFPSRNRLMY</sequence>
<organism evidence="1 2">
    <name type="scientific">Morella rubra</name>
    <name type="common">Chinese bayberry</name>
    <dbReference type="NCBI Taxonomy" id="262757"/>
    <lineage>
        <taxon>Eukaryota</taxon>
        <taxon>Viridiplantae</taxon>
        <taxon>Streptophyta</taxon>
        <taxon>Embryophyta</taxon>
        <taxon>Tracheophyta</taxon>
        <taxon>Spermatophyta</taxon>
        <taxon>Magnoliopsida</taxon>
        <taxon>eudicotyledons</taxon>
        <taxon>Gunneridae</taxon>
        <taxon>Pentapetalae</taxon>
        <taxon>rosids</taxon>
        <taxon>fabids</taxon>
        <taxon>Fagales</taxon>
        <taxon>Myricaceae</taxon>
        <taxon>Morella</taxon>
    </lineage>
</organism>
<dbReference type="InterPro" id="IPR036770">
    <property type="entry name" value="Ankyrin_rpt-contain_sf"/>
</dbReference>
<comment type="caution">
    <text evidence="1">The sequence shown here is derived from an EMBL/GenBank/DDBJ whole genome shotgun (WGS) entry which is preliminary data.</text>
</comment>
<dbReference type="AlphaFoldDB" id="A0A6A1WK50"/>
<keyword evidence="2" id="KW-1185">Reference proteome</keyword>
<name>A0A6A1WK50_9ROSI</name>
<dbReference type="Proteomes" id="UP000516437">
    <property type="component" value="Chromosome 1"/>
</dbReference>
<proteinExistence type="predicted"/>
<evidence type="ECO:0000313" key="1">
    <source>
        <dbReference type="EMBL" id="KAB1225601.1"/>
    </source>
</evidence>
<dbReference type="Gene3D" id="1.25.40.20">
    <property type="entry name" value="Ankyrin repeat-containing domain"/>
    <property type="match status" value="1"/>
</dbReference>
<dbReference type="Pfam" id="PF12796">
    <property type="entry name" value="Ank_2"/>
    <property type="match status" value="1"/>
</dbReference>
<accession>A0A6A1WK50</accession>
<reference evidence="1 2" key="1">
    <citation type="journal article" date="2019" name="Plant Biotechnol. J.">
        <title>The red bayberry genome and genetic basis of sex determination.</title>
        <authorList>
            <person name="Jia H.M."/>
            <person name="Jia H.J."/>
            <person name="Cai Q.L."/>
            <person name="Wang Y."/>
            <person name="Zhao H.B."/>
            <person name="Yang W.F."/>
            <person name="Wang G.Y."/>
            <person name="Li Y.H."/>
            <person name="Zhan D.L."/>
            <person name="Shen Y.T."/>
            <person name="Niu Q.F."/>
            <person name="Chang L."/>
            <person name="Qiu J."/>
            <person name="Zhao L."/>
            <person name="Xie H.B."/>
            <person name="Fu W.Y."/>
            <person name="Jin J."/>
            <person name="Li X.W."/>
            <person name="Jiao Y."/>
            <person name="Zhou C.C."/>
            <person name="Tu T."/>
            <person name="Chai C.Y."/>
            <person name="Gao J.L."/>
            <person name="Fan L.J."/>
            <person name="van de Weg E."/>
            <person name="Wang J.Y."/>
            <person name="Gao Z.S."/>
        </authorList>
    </citation>
    <scope>NUCLEOTIDE SEQUENCE [LARGE SCALE GENOMIC DNA]</scope>
    <source>
        <tissue evidence="1">Leaves</tissue>
    </source>
</reference>
<dbReference type="PANTHER" id="PTHR24121:SF16">
    <property type="entry name" value="NON-SPECIFIC SERINE_THREONINE PROTEIN KINASE"/>
    <property type="match status" value="1"/>
</dbReference>
<evidence type="ECO:0000313" key="2">
    <source>
        <dbReference type="Proteomes" id="UP000516437"/>
    </source>
</evidence>
<dbReference type="InterPro" id="IPR002110">
    <property type="entry name" value="Ankyrin_rpt"/>
</dbReference>
<dbReference type="SMART" id="SM00248">
    <property type="entry name" value="ANK"/>
    <property type="match status" value="2"/>
</dbReference>
<protein>
    <submittedName>
        <fullName evidence="1">Uncharacterized protein</fullName>
    </submittedName>
</protein>
<gene>
    <name evidence="1" type="ORF">CJ030_MR1G020816</name>
</gene>
<dbReference type="SUPFAM" id="SSF48403">
    <property type="entry name" value="Ankyrin repeat"/>
    <property type="match status" value="1"/>
</dbReference>
<dbReference type="OrthoDB" id="1925304at2759"/>
<dbReference type="EMBL" id="RXIC02000019">
    <property type="protein sequence ID" value="KAB1225601.1"/>
    <property type="molecule type" value="Genomic_DNA"/>
</dbReference>